<sequence length="230" mass="24579">MKLELPKSKLKMPNIDEKSMLKVLDWTYETTINGIPGQKTIEELAADYLKYDDIETAISKIITYQTSKAGISGFVTGFGGILTMPVTIPANITSVILVQMRMIATIAYMRGYDLKSDQVQTFVYASLTGTSVADIAKKAGIIIANKMATGVIKKIPGKVLTKINQAVGFRLVTKFGTKGAVNLGKMVPIAGALIGGVVDTASTQIIAKNALKTFTSKGINIGDGTIIDIK</sequence>
<evidence type="ECO:0008006" key="3">
    <source>
        <dbReference type="Google" id="ProtNLM"/>
    </source>
</evidence>
<dbReference type="Proteomes" id="UP000003332">
    <property type="component" value="Unassembled WGS sequence"/>
</dbReference>
<comment type="caution">
    <text evidence="1">The sequence shown here is derived from an EMBL/GenBank/DDBJ whole genome shotgun (WGS) entry which is preliminary data.</text>
</comment>
<dbReference type="InterPro" id="IPR024787">
    <property type="entry name" value="EcsC"/>
</dbReference>
<dbReference type="PANTHER" id="PTHR41260:SF1">
    <property type="entry name" value="PROTEIN ECSC"/>
    <property type="match status" value="1"/>
</dbReference>
<dbReference type="AlphaFoldDB" id="F0I007"/>
<accession>F0I007</accession>
<dbReference type="Pfam" id="PF12787">
    <property type="entry name" value="EcsC"/>
    <property type="match status" value="1"/>
</dbReference>
<organism evidence="1 2">
    <name type="scientific">Streptococcus sanguinis SK72</name>
    <dbReference type="NCBI Taxonomy" id="888809"/>
    <lineage>
        <taxon>Bacteria</taxon>
        <taxon>Bacillati</taxon>
        <taxon>Bacillota</taxon>
        <taxon>Bacilli</taxon>
        <taxon>Lactobacillales</taxon>
        <taxon>Streptococcaceae</taxon>
        <taxon>Streptococcus</taxon>
    </lineage>
</organism>
<gene>
    <name evidence="1" type="ORF">HMPREF9381_0497</name>
</gene>
<proteinExistence type="predicted"/>
<name>F0I007_STRSA</name>
<evidence type="ECO:0000313" key="1">
    <source>
        <dbReference type="EMBL" id="EGD30225.1"/>
    </source>
</evidence>
<dbReference type="PATRIC" id="fig|888809.3.peg.487"/>
<dbReference type="RefSeq" id="WP_002904033.1">
    <property type="nucleotide sequence ID" value="NZ_GL872376.1"/>
</dbReference>
<protein>
    <recommendedName>
        <fullName evidence="3">EcsC family protein</fullName>
    </recommendedName>
</protein>
<evidence type="ECO:0000313" key="2">
    <source>
        <dbReference type="Proteomes" id="UP000003332"/>
    </source>
</evidence>
<dbReference type="EMBL" id="AEXV01000005">
    <property type="protein sequence ID" value="EGD30225.1"/>
    <property type="molecule type" value="Genomic_DNA"/>
</dbReference>
<reference evidence="1 2" key="1">
    <citation type="submission" date="2011-02" db="EMBL/GenBank/DDBJ databases">
        <authorList>
            <person name="Muzny D."/>
            <person name="Qin X."/>
            <person name="Deng J."/>
            <person name="Jiang H."/>
            <person name="Liu Y."/>
            <person name="Qu J."/>
            <person name="Song X.-Z."/>
            <person name="Zhang L."/>
            <person name="Thornton R."/>
            <person name="Coyle M."/>
            <person name="Francisco L."/>
            <person name="Jackson L."/>
            <person name="Javaid M."/>
            <person name="Korchina V."/>
            <person name="Kovar C."/>
            <person name="Mata R."/>
            <person name="Mathew T."/>
            <person name="Ngo R."/>
            <person name="Nguyen L."/>
            <person name="Nguyen N."/>
            <person name="Okwuonu G."/>
            <person name="Ongeri F."/>
            <person name="Pham C."/>
            <person name="Simmons D."/>
            <person name="Wilczek-Boney K."/>
            <person name="Hale W."/>
            <person name="Jakkamsetti A."/>
            <person name="Pham P."/>
            <person name="Ruth R."/>
            <person name="San Lucas F."/>
            <person name="Warren J."/>
            <person name="Zhang J."/>
            <person name="Zhao Z."/>
            <person name="Zhou C."/>
            <person name="Zhu D."/>
            <person name="Lee S."/>
            <person name="Bess C."/>
            <person name="Blankenburg K."/>
            <person name="Forbes L."/>
            <person name="Fu Q."/>
            <person name="Gubbala S."/>
            <person name="Hirani K."/>
            <person name="Jayaseelan J.C."/>
            <person name="Lara F."/>
            <person name="Munidasa M."/>
            <person name="Palculict T."/>
            <person name="Patil S."/>
            <person name="Pu L.-L."/>
            <person name="Saada N."/>
            <person name="Tang L."/>
            <person name="Weissenberger G."/>
            <person name="Zhu Y."/>
            <person name="Hemphill L."/>
            <person name="Shang Y."/>
            <person name="Youmans B."/>
            <person name="Ayvaz T."/>
            <person name="Ross M."/>
            <person name="Santibanez J."/>
            <person name="Aqrawi P."/>
            <person name="Gross S."/>
            <person name="Joshi V."/>
            <person name="Fowler G."/>
            <person name="Nazareth L."/>
            <person name="Reid J."/>
            <person name="Worley K."/>
            <person name="Petrosino J."/>
            <person name="Highlander S."/>
            <person name="Gibbs R."/>
        </authorList>
    </citation>
    <scope>NUCLEOTIDE SEQUENCE [LARGE SCALE GENOMIC DNA]</scope>
    <source>
        <strain evidence="1 2">SK72</strain>
    </source>
</reference>
<dbReference type="HOGENOM" id="CLU_087895_1_0_9"/>
<dbReference type="PANTHER" id="PTHR41260">
    <property type="entry name" value="PROTEIN ECSC"/>
    <property type="match status" value="1"/>
</dbReference>